<comment type="caution">
    <text evidence="5">The sequence shown here is derived from an EMBL/GenBank/DDBJ whole genome shotgun (WGS) entry which is preliminary data.</text>
</comment>
<evidence type="ECO:0000313" key="6">
    <source>
        <dbReference type="Proteomes" id="UP000253303"/>
    </source>
</evidence>
<protein>
    <submittedName>
        <fullName evidence="5">Alpha/beta hydrolase</fullName>
    </submittedName>
</protein>
<accession>A0A366LNM0</accession>
<dbReference type="Proteomes" id="UP000253303">
    <property type="component" value="Unassembled WGS sequence"/>
</dbReference>
<gene>
    <name evidence="5" type="ORF">DP939_34850</name>
</gene>
<keyword evidence="2" id="KW-0732">Signal</keyword>
<dbReference type="GO" id="GO:0016787">
    <property type="term" value="F:hydrolase activity"/>
    <property type="evidence" value="ECO:0007669"/>
    <property type="project" value="UniProtKB-KW"/>
</dbReference>
<keyword evidence="6" id="KW-1185">Reference proteome</keyword>
<feature type="domain" description="AB hydrolase-1" evidence="4">
    <location>
        <begin position="119"/>
        <end position="475"/>
    </location>
</feature>
<organism evidence="5 6">
    <name type="scientific">Spongiactinospora rosea</name>
    <dbReference type="NCBI Taxonomy" id="2248750"/>
    <lineage>
        <taxon>Bacteria</taxon>
        <taxon>Bacillati</taxon>
        <taxon>Actinomycetota</taxon>
        <taxon>Actinomycetes</taxon>
        <taxon>Streptosporangiales</taxon>
        <taxon>Streptosporangiaceae</taxon>
        <taxon>Spongiactinospora</taxon>
    </lineage>
</organism>
<dbReference type="InterPro" id="IPR000073">
    <property type="entry name" value="AB_hydrolase_1"/>
</dbReference>
<dbReference type="SUPFAM" id="SSF53474">
    <property type="entry name" value="alpha/beta-Hydrolases"/>
    <property type="match status" value="1"/>
</dbReference>
<name>A0A366LNM0_9ACTN</name>
<dbReference type="Pfam" id="PF00561">
    <property type="entry name" value="Abhydrolase_1"/>
    <property type="match status" value="1"/>
</dbReference>
<proteinExistence type="inferred from homology"/>
<dbReference type="EMBL" id="QMEY01000022">
    <property type="protein sequence ID" value="RBQ15555.1"/>
    <property type="molecule type" value="Genomic_DNA"/>
</dbReference>
<evidence type="ECO:0000256" key="2">
    <source>
        <dbReference type="ARBA" id="ARBA00022729"/>
    </source>
</evidence>
<dbReference type="InterPro" id="IPR051601">
    <property type="entry name" value="Serine_prot/Carboxylest_S33"/>
</dbReference>
<sequence length="522" mass="55141">MGIVREMESALCGFVPCADVSGVGRWKGCTYRDATERPFDVLRRLTASALLLAALAVPASATASASPIEWGPCKGLPQPVTGMECGKLTVPLDHADPRAGTIELPVARVKATGRRLGSLVMHFGGGGANGVASLAAQHTRFQALRAGYDLVAFDPRGTGTAAPLRCADGRSIGRLLDLDPGYDKTFLRETAAFVRGCVKGARIVGHAGSGDTARDMDRLRAALGEDRLDYYGVSYGSVVGGVYATLFPGRVGRVVLDAGLDPGLDSLRTESQVATSMQRSYERFLADCVRRGCALGKDVKAANGAVERLLKRLERAPLPVGDRRLGRGQATNALMLTSSLPLWPELEARLARAVQGDGKPLLEAADLLTQARPDGTYGMEEITASSMLAYCHDKRRSSWREIRRDEVRMKRTSPIFGPSAVAGRFLGPACNFWPVPDRPEGRTVAHTGKTPIVVVGSKNDLAAPLTGAAALAGKLRTGVLISYQGDLHGAYPDGGSCVAGPVEGYLLRGIVPGQGITCPAVP</sequence>
<dbReference type="PANTHER" id="PTHR43248">
    <property type="entry name" value="2-SUCCINYL-6-HYDROXY-2,4-CYCLOHEXADIENE-1-CARBOXYLATE SYNTHASE"/>
    <property type="match status" value="1"/>
</dbReference>
<dbReference type="Gene3D" id="3.40.50.1820">
    <property type="entry name" value="alpha/beta hydrolase"/>
    <property type="match status" value="1"/>
</dbReference>
<keyword evidence="3 5" id="KW-0378">Hydrolase</keyword>
<evidence type="ECO:0000313" key="5">
    <source>
        <dbReference type="EMBL" id="RBQ15555.1"/>
    </source>
</evidence>
<dbReference type="InterPro" id="IPR029058">
    <property type="entry name" value="AB_hydrolase_fold"/>
</dbReference>
<evidence type="ECO:0000256" key="3">
    <source>
        <dbReference type="ARBA" id="ARBA00022801"/>
    </source>
</evidence>
<comment type="similarity">
    <text evidence="1">Belongs to the peptidase S33 family.</text>
</comment>
<reference evidence="5 6" key="1">
    <citation type="submission" date="2018-06" db="EMBL/GenBank/DDBJ databases">
        <title>Sphaerisporangium craniellae sp. nov., isolated from a marine sponge in the South China Sea.</title>
        <authorList>
            <person name="Li L."/>
        </authorList>
    </citation>
    <scope>NUCLEOTIDE SEQUENCE [LARGE SCALE GENOMIC DNA]</scope>
    <source>
        <strain evidence="5 6">LHW63015</strain>
    </source>
</reference>
<evidence type="ECO:0000259" key="4">
    <source>
        <dbReference type="Pfam" id="PF00561"/>
    </source>
</evidence>
<dbReference type="PANTHER" id="PTHR43248:SF29">
    <property type="entry name" value="TRIPEPTIDYL AMINOPEPTIDASE"/>
    <property type="match status" value="1"/>
</dbReference>
<dbReference type="AlphaFoldDB" id="A0A366LNM0"/>
<evidence type="ECO:0000256" key="1">
    <source>
        <dbReference type="ARBA" id="ARBA00010088"/>
    </source>
</evidence>